<keyword evidence="2" id="KW-0808">Transferase</keyword>
<keyword evidence="1" id="KW-0489">Methyltransferase</keyword>
<dbReference type="RefSeq" id="WP_184460826.1">
    <property type="nucleotide sequence ID" value="NZ_JACHHW010000001.1"/>
</dbReference>
<organism evidence="3 4">
    <name type="scientific">Zhongshania antarctica</name>
    <dbReference type="NCBI Taxonomy" id="641702"/>
    <lineage>
        <taxon>Bacteria</taxon>
        <taxon>Pseudomonadati</taxon>
        <taxon>Pseudomonadota</taxon>
        <taxon>Gammaproteobacteria</taxon>
        <taxon>Cellvibrionales</taxon>
        <taxon>Spongiibacteraceae</taxon>
        <taxon>Zhongshania</taxon>
    </lineage>
</organism>
<proteinExistence type="predicted"/>
<reference evidence="3 4" key="1">
    <citation type="submission" date="2020-08" db="EMBL/GenBank/DDBJ databases">
        <title>Genomic Encyclopedia of Type Strains, Phase IV (KMG-IV): sequencing the most valuable type-strain genomes for metagenomic binning, comparative biology and taxonomic classification.</title>
        <authorList>
            <person name="Goeker M."/>
        </authorList>
    </citation>
    <scope>NUCLEOTIDE SEQUENCE [LARGE SCALE GENOMIC DNA]</scope>
    <source>
        <strain evidence="3 4">DSM 25701</strain>
    </source>
</reference>
<dbReference type="GO" id="GO:0016279">
    <property type="term" value="F:protein-lysine N-methyltransferase activity"/>
    <property type="evidence" value="ECO:0007669"/>
    <property type="project" value="TreeGrafter"/>
</dbReference>
<dbReference type="SUPFAM" id="SSF53335">
    <property type="entry name" value="S-adenosyl-L-methionine-dependent methyltransferases"/>
    <property type="match status" value="1"/>
</dbReference>
<dbReference type="EMBL" id="JACHHW010000001">
    <property type="protein sequence ID" value="MBB5186013.1"/>
    <property type="molecule type" value="Genomic_DNA"/>
</dbReference>
<evidence type="ECO:0000256" key="2">
    <source>
        <dbReference type="ARBA" id="ARBA00022679"/>
    </source>
</evidence>
<dbReference type="InterPro" id="IPR029063">
    <property type="entry name" value="SAM-dependent_MTases_sf"/>
</dbReference>
<protein>
    <submittedName>
        <fullName evidence="3">Putative nicotinamide N-methyase</fullName>
    </submittedName>
</protein>
<dbReference type="PANTHER" id="PTHR43648:SF1">
    <property type="entry name" value="ELECTRON TRANSFER FLAVOPROTEIN BETA SUBUNIT LYSINE METHYLTRANSFERASE"/>
    <property type="match status" value="1"/>
</dbReference>
<dbReference type="CDD" id="cd02440">
    <property type="entry name" value="AdoMet_MTases"/>
    <property type="match status" value="1"/>
</dbReference>
<gene>
    <name evidence="3" type="ORF">HNQ57_000272</name>
</gene>
<comment type="caution">
    <text evidence="3">The sequence shown here is derived from an EMBL/GenBank/DDBJ whole genome shotgun (WGS) entry which is preliminary data.</text>
</comment>
<accession>A0A840R043</accession>
<dbReference type="InterPro" id="IPR050078">
    <property type="entry name" value="Ribosomal_L11_MeTrfase_PrmA"/>
</dbReference>
<name>A0A840R043_9GAMM</name>
<evidence type="ECO:0000313" key="4">
    <source>
        <dbReference type="Proteomes" id="UP000536640"/>
    </source>
</evidence>
<dbReference type="Pfam" id="PF06325">
    <property type="entry name" value="PrmA"/>
    <property type="match status" value="1"/>
</dbReference>
<dbReference type="AlphaFoldDB" id="A0A840R043"/>
<dbReference type="Proteomes" id="UP000536640">
    <property type="component" value="Unassembled WGS sequence"/>
</dbReference>
<evidence type="ECO:0000256" key="1">
    <source>
        <dbReference type="ARBA" id="ARBA00022603"/>
    </source>
</evidence>
<sequence>MQQASSATGCEILTLRLQEYIPNAQLASTALPEVPEMKLWLLSADYPQQDLSPEQTQRIMNYPAYWVFCWASGQVLARYILDNPHLVQGKRILDFGSGSGVAGIAAKLAGAASVIACDLDPDALLASRANADLNGVALEYSDDFFASNEQYDLILVADVLYDKSNFLLLPAFLARAPQVLIADSRVRNFQFEGYGWLAYQRATTVPDLAESDEFSKVNLYWGCSGVDA</sequence>
<keyword evidence="4" id="KW-1185">Reference proteome</keyword>
<dbReference type="GO" id="GO:0032259">
    <property type="term" value="P:methylation"/>
    <property type="evidence" value="ECO:0007669"/>
    <property type="project" value="UniProtKB-KW"/>
</dbReference>
<dbReference type="PANTHER" id="PTHR43648">
    <property type="entry name" value="ELECTRON TRANSFER FLAVOPROTEIN BETA SUBUNIT LYSINE METHYLTRANSFERASE"/>
    <property type="match status" value="1"/>
</dbReference>
<dbReference type="Gene3D" id="3.40.50.150">
    <property type="entry name" value="Vaccinia Virus protein VP39"/>
    <property type="match status" value="1"/>
</dbReference>
<evidence type="ECO:0000313" key="3">
    <source>
        <dbReference type="EMBL" id="MBB5186013.1"/>
    </source>
</evidence>